<organism evidence="3 4">
    <name type="scientific">Aquiflexum gelatinilyticum</name>
    <dbReference type="NCBI Taxonomy" id="2961943"/>
    <lineage>
        <taxon>Bacteria</taxon>
        <taxon>Pseudomonadati</taxon>
        <taxon>Bacteroidota</taxon>
        <taxon>Cytophagia</taxon>
        <taxon>Cytophagales</taxon>
        <taxon>Cyclobacteriaceae</taxon>
        <taxon>Aquiflexum</taxon>
    </lineage>
</organism>
<accession>A0A9X2PD69</accession>
<dbReference type="Pfam" id="PF12680">
    <property type="entry name" value="SnoaL_2"/>
    <property type="match status" value="1"/>
</dbReference>
<evidence type="ECO:0000313" key="3">
    <source>
        <dbReference type="EMBL" id="MCR9017414.1"/>
    </source>
</evidence>
<evidence type="ECO:0000256" key="1">
    <source>
        <dbReference type="SAM" id="SignalP"/>
    </source>
</evidence>
<dbReference type="InterPro" id="IPR032710">
    <property type="entry name" value="NTF2-like_dom_sf"/>
</dbReference>
<proteinExistence type="predicted"/>
<name>A0A9X2PD69_9BACT</name>
<dbReference type="SUPFAM" id="SSF54427">
    <property type="entry name" value="NTF2-like"/>
    <property type="match status" value="1"/>
</dbReference>
<evidence type="ECO:0000313" key="4">
    <source>
        <dbReference type="Proteomes" id="UP001142175"/>
    </source>
</evidence>
<feature type="signal peptide" evidence="1">
    <location>
        <begin position="1"/>
        <end position="19"/>
    </location>
</feature>
<dbReference type="InterPro" id="IPR037401">
    <property type="entry name" value="SnoaL-like"/>
</dbReference>
<dbReference type="EMBL" id="JANSUY010000029">
    <property type="protein sequence ID" value="MCR9017414.1"/>
    <property type="molecule type" value="Genomic_DNA"/>
</dbReference>
<protein>
    <submittedName>
        <fullName evidence="3">Nuclear transport factor 2 family protein</fullName>
    </submittedName>
</protein>
<feature type="domain" description="SnoaL-like" evidence="2">
    <location>
        <begin position="32"/>
        <end position="130"/>
    </location>
</feature>
<reference evidence="3" key="1">
    <citation type="submission" date="2022-08" db="EMBL/GenBank/DDBJ databases">
        <authorList>
            <person name="Zhang D."/>
        </authorList>
    </citation>
    <scope>NUCLEOTIDE SEQUENCE</scope>
    <source>
        <strain evidence="3">XJ19-11</strain>
    </source>
</reference>
<keyword evidence="4" id="KW-1185">Reference proteome</keyword>
<dbReference type="RefSeq" id="WP_258425249.1">
    <property type="nucleotide sequence ID" value="NZ_JANSUY010000029.1"/>
</dbReference>
<evidence type="ECO:0000259" key="2">
    <source>
        <dbReference type="Pfam" id="PF12680"/>
    </source>
</evidence>
<sequence>MFKFKLTFILFLVTGTIFAQEKVEEISEKLAQEQLEAYNKRDIDAFVAPYAENVRVYKFPDEFLYEGKTEMYDIYGRMFARTPDLHCKLVNRIVMGNTVIDQEEVTISKNDPPMHAIAIYKIKDGKIAEVYFIQ</sequence>
<comment type="caution">
    <text evidence="3">The sequence shown here is derived from an EMBL/GenBank/DDBJ whole genome shotgun (WGS) entry which is preliminary data.</text>
</comment>
<dbReference type="Gene3D" id="3.10.450.50">
    <property type="match status" value="1"/>
</dbReference>
<gene>
    <name evidence="3" type="ORF">NU887_20425</name>
</gene>
<keyword evidence="1" id="KW-0732">Signal</keyword>
<dbReference type="AlphaFoldDB" id="A0A9X2PD69"/>
<feature type="chain" id="PRO_5040765774" evidence="1">
    <location>
        <begin position="20"/>
        <end position="134"/>
    </location>
</feature>
<dbReference type="Proteomes" id="UP001142175">
    <property type="component" value="Unassembled WGS sequence"/>
</dbReference>